<dbReference type="EMBL" id="KN824281">
    <property type="protein sequence ID" value="KIM31798.1"/>
    <property type="molecule type" value="Genomic_DNA"/>
</dbReference>
<dbReference type="InterPro" id="IPR020850">
    <property type="entry name" value="GED_dom"/>
</dbReference>
<dbReference type="STRING" id="933852.A0A0C2X0H9"/>
<protein>
    <recommendedName>
        <fullName evidence="8">GED domain-containing protein</fullName>
    </recommendedName>
</protein>
<dbReference type="GO" id="GO:0003924">
    <property type="term" value="F:GTPase activity"/>
    <property type="evidence" value="ECO:0007669"/>
    <property type="project" value="InterPro"/>
</dbReference>
<feature type="region of interest" description="Disordered" evidence="3">
    <location>
        <begin position="753"/>
        <end position="854"/>
    </location>
</feature>
<dbReference type="InterPro" id="IPR045063">
    <property type="entry name" value="Dynamin_N"/>
</dbReference>
<dbReference type="Gene3D" id="3.40.50.300">
    <property type="entry name" value="P-loop containing nucleotide triphosphate hydrolases"/>
    <property type="match status" value="1"/>
</dbReference>
<dbReference type="InterPro" id="IPR022812">
    <property type="entry name" value="Dynamin"/>
</dbReference>
<feature type="compositionally biased region" description="Pro residues" evidence="3">
    <location>
        <begin position="793"/>
        <end position="802"/>
    </location>
</feature>
<evidence type="ECO:0000256" key="2">
    <source>
        <dbReference type="ARBA" id="ARBA00023134"/>
    </source>
</evidence>
<keyword evidence="1" id="KW-0547">Nucleotide-binding</keyword>
<feature type="compositionally biased region" description="Basic residues" evidence="3">
    <location>
        <begin position="839"/>
        <end position="848"/>
    </location>
</feature>
<accession>A0A0C2X0H9</accession>
<evidence type="ECO:0000259" key="5">
    <source>
        <dbReference type="PROSITE" id="PS51718"/>
    </source>
</evidence>
<dbReference type="Pfam" id="PF01031">
    <property type="entry name" value="Dynamin_M"/>
    <property type="match status" value="1"/>
</dbReference>
<dbReference type="Gene3D" id="1.20.120.1240">
    <property type="entry name" value="Dynamin, middle domain"/>
    <property type="match status" value="2"/>
</dbReference>
<dbReference type="PANTHER" id="PTHR11566:SF21">
    <property type="entry name" value="DYNAMIN RELATED PROTEIN 1, ISOFORM A"/>
    <property type="match status" value="1"/>
</dbReference>
<dbReference type="PRINTS" id="PR00195">
    <property type="entry name" value="DYNAMIN"/>
</dbReference>
<dbReference type="GO" id="GO:0005874">
    <property type="term" value="C:microtubule"/>
    <property type="evidence" value="ECO:0007669"/>
    <property type="project" value="TreeGrafter"/>
</dbReference>
<dbReference type="Pfam" id="PF02212">
    <property type="entry name" value="GED"/>
    <property type="match status" value="1"/>
</dbReference>
<dbReference type="PROSITE" id="PS51718">
    <property type="entry name" value="G_DYNAMIN_2"/>
    <property type="match status" value="1"/>
</dbReference>
<feature type="domain" description="Dynamin-type G" evidence="5">
    <location>
        <begin position="47"/>
        <end position="348"/>
    </location>
</feature>
<dbReference type="GO" id="GO:0005525">
    <property type="term" value="F:GTP binding"/>
    <property type="evidence" value="ECO:0007669"/>
    <property type="project" value="InterPro"/>
</dbReference>
<dbReference type="InterPro" id="IPR027417">
    <property type="entry name" value="P-loop_NTPase"/>
</dbReference>
<gene>
    <name evidence="6" type="ORF">M408DRAFT_238642</name>
</gene>
<dbReference type="InterPro" id="IPR030381">
    <property type="entry name" value="G_DYNAMIN_dom"/>
</dbReference>
<dbReference type="InterPro" id="IPR000375">
    <property type="entry name" value="Dynamin_stalk"/>
</dbReference>
<dbReference type="HOGENOM" id="CLU_008964_4_1_1"/>
<evidence type="ECO:0000313" key="7">
    <source>
        <dbReference type="Proteomes" id="UP000054097"/>
    </source>
</evidence>
<keyword evidence="7" id="KW-1185">Reference proteome</keyword>
<dbReference type="Proteomes" id="UP000054097">
    <property type="component" value="Unassembled WGS sequence"/>
</dbReference>
<dbReference type="GO" id="GO:0005737">
    <property type="term" value="C:cytoplasm"/>
    <property type="evidence" value="ECO:0007669"/>
    <property type="project" value="TreeGrafter"/>
</dbReference>
<organism evidence="6 7">
    <name type="scientific">Serendipita vermifera MAFF 305830</name>
    <dbReference type="NCBI Taxonomy" id="933852"/>
    <lineage>
        <taxon>Eukaryota</taxon>
        <taxon>Fungi</taxon>
        <taxon>Dikarya</taxon>
        <taxon>Basidiomycota</taxon>
        <taxon>Agaricomycotina</taxon>
        <taxon>Agaricomycetes</taxon>
        <taxon>Sebacinales</taxon>
        <taxon>Serendipitaceae</taxon>
        <taxon>Serendipita</taxon>
    </lineage>
</organism>
<reference evidence="6 7" key="1">
    <citation type="submission" date="2014-04" db="EMBL/GenBank/DDBJ databases">
        <authorList>
            <consortium name="DOE Joint Genome Institute"/>
            <person name="Kuo A."/>
            <person name="Zuccaro A."/>
            <person name="Kohler A."/>
            <person name="Nagy L.G."/>
            <person name="Floudas D."/>
            <person name="Copeland A."/>
            <person name="Barry K.W."/>
            <person name="Cichocki N."/>
            <person name="Veneault-Fourrey C."/>
            <person name="LaButti K."/>
            <person name="Lindquist E.A."/>
            <person name="Lipzen A."/>
            <person name="Lundell T."/>
            <person name="Morin E."/>
            <person name="Murat C."/>
            <person name="Sun H."/>
            <person name="Tunlid A."/>
            <person name="Henrissat B."/>
            <person name="Grigoriev I.V."/>
            <person name="Hibbett D.S."/>
            <person name="Martin F."/>
            <person name="Nordberg H.P."/>
            <person name="Cantor M.N."/>
            <person name="Hua S.X."/>
        </authorList>
    </citation>
    <scope>NUCLEOTIDE SEQUENCE [LARGE SCALE GENOMIC DNA]</scope>
    <source>
        <strain evidence="6 7">MAFF 305830</strain>
    </source>
</reference>
<proteinExistence type="predicted"/>
<evidence type="ECO:0000313" key="6">
    <source>
        <dbReference type="EMBL" id="KIM31798.1"/>
    </source>
</evidence>
<evidence type="ECO:0000256" key="3">
    <source>
        <dbReference type="SAM" id="MobiDB-lite"/>
    </source>
</evidence>
<reference evidence="7" key="2">
    <citation type="submission" date="2015-01" db="EMBL/GenBank/DDBJ databases">
        <title>Evolutionary Origins and Diversification of the Mycorrhizal Mutualists.</title>
        <authorList>
            <consortium name="DOE Joint Genome Institute"/>
            <consortium name="Mycorrhizal Genomics Consortium"/>
            <person name="Kohler A."/>
            <person name="Kuo A."/>
            <person name="Nagy L.G."/>
            <person name="Floudas D."/>
            <person name="Copeland A."/>
            <person name="Barry K.W."/>
            <person name="Cichocki N."/>
            <person name="Veneault-Fourrey C."/>
            <person name="LaButti K."/>
            <person name="Lindquist E.A."/>
            <person name="Lipzen A."/>
            <person name="Lundell T."/>
            <person name="Morin E."/>
            <person name="Murat C."/>
            <person name="Riley R."/>
            <person name="Ohm R."/>
            <person name="Sun H."/>
            <person name="Tunlid A."/>
            <person name="Henrissat B."/>
            <person name="Grigoriev I.V."/>
            <person name="Hibbett D.S."/>
            <person name="Martin F."/>
        </authorList>
    </citation>
    <scope>NUCLEOTIDE SEQUENCE [LARGE SCALE GENOMIC DNA]</scope>
    <source>
        <strain evidence="7">MAFF 305830</strain>
    </source>
</reference>
<sequence length="854" mass="95758">MPSDSGFSWSYPAFVGGLQDPSTKQYQNRRALFRLVNELRSNGLQGEVDIPQIAVVGSQSVGKSSLIESIAGITLPRAQGTCTRCPIECRLTRSTSPWSCEVYLRLTGQPHEIPFGPTFYKKSEIEERIRRAQLAILNPSKRASDFLGTLGSTDTGVKNERSFSNDLISVRISGCHEDDLSFVDLPGVISSVRDDGNDTDIEEVKNLVHQVIEKPSCLILLVVSGETDPENQGARRLVSEVDPERLRTIPVLTKPDRIAPGEHDRWLRILSNGQDRYKHGWFCVKQSNQIELQQRISWEDARENERTFFALKHPWSMLDRESRSRLGTPCLTRALGTKLYELISKSLPRLRREVEEKLLSIEKEIEELPSKPIGDPVSMIWSLLDDFKKDINRLIKGRPEAGAAGLIQTFRKSKEQFRDAIKDQSPVFNLCDRPAQNNALNPGVTDVNGGIVQNLGGASETSGTHTIVYVNEVLDFMTNARTRELPENYPYAVTEHYVALFTKRWPLPAQTLFETTERHFLNELEILVDRHFSKFAPGALDTAIMRTVLEQLKRCGSSTQEKMQQIIALEQEEPVTLNEDILMDKKAHFHATFKEARRAHTGQYPAPLDANTMQTILNYLQNYGLHSITRESFIRAFPVDESEKAIEIMAEVCAYYDVAFRRFIDNIPMIIDLELLKGFDRTLGKALFQGLGLGEDIHSRCAEYLDEDPRVVRSRKLLQAHVERLKNAFTSLHTISSMESEYGENGIQYAPGAYAPGAFDHPDTPRSHNSYHAGGSPYQSGTPEMRPATPEGYIPPPSPPSIPNSNPFSSPSMVPPMDTLGFVELGQDILPPPNQSSAAKKKKGKKKAGMATAE</sequence>
<dbReference type="OrthoDB" id="5061070at2759"/>
<dbReference type="Pfam" id="PF00350">
    <property type="entry name" value="Dynamin_N"/>
    <property type="match status" value="1"/>
</dbReference>
<dbReference type="PANTHER" id="PTHR11566">
    <property type="entry name" value="DYNAMIN"/>
    <property type="match status" value="1"/>
</dbReference>
<dbReference type="InterPro" id="IPR003130">
    <property type="entry name" value="GED"/>
</dbReference>
<dbReference type="GO" id="GO:0008017">
    <property type="term" value="F:microtubule binding"/>
    <property type="evidence" value="ECO:0007669"/>
    <property type="project" value="TreeGrafter"/>
</dbReference>
<dbReference type="SMART" id="SM00053">
    <property type="entry name" value="DYNc"/>
    <property type="match status" value="1"/>
</dbReference>
<dbReference type="CDD" id="cd08771">
    <property type="entry name" value="DLP_1"/>
    <property type="match status" value="1"/>
</dbReference>
<dbReference type="InterPro" id="IPR001401">
    <property type="entry name" value="Dynamin_GTPase"/>
</dbReference>
<dbReference type="SUPFAM" id="SSF52540">
    <property type="entry name" value="P-loop containing nucleoside triphosphate hydrolases"/>
    <property type="match status" value="1"/>
</dbReference>
<dbReference type="GO" id="GO:0016020">
    <property type="term" value="C:membrane"/>
    <property type="evidence" value="ECO:0007669"/>
    <property type="project" value="TreeGrafter"/>
</dbReference>
<feature type="domain" description="GED" evidence="4">
    <location>
        <begin position="645"/>
        <end position="740"/>
    </location>
</feature>
<keyword evidence="2" id="KW-0342">GTP-binding</keyword>
<evidence type="ECO:0008006" key="8">
    <source>
        <dbReference type="Google" id="ProtNLM"/>
    </source>
</evidence>
<evidence type="ECO:0000256" key="1">
    <source>
        <dbReference type="ARBA" id="ARBA00022741"/>
    </source>
</evidence>
<evidence type="ECO:0000259" key="4">
    <source>
        <dbReference type="PROSITE" id="PS51388"/>
    </source>
</evidence>
<name>A0A0C2X0H9_SERVB</name>
<dbReference type="AlphaFoldDB" id="A0A0C2X0H9"/>
<feature type="compositionally biased region" description="Low complexity" evidence="3">
    <location>
        <begin position="803"/>
        <end position="817"/>
    </location>
</feature>
<dbReference type="PROSITE" id="PS51388">
    <property type="entry name" value="GED"/>
    <property type="match status" value="1"/>
</dbReference>